<dbReference type="GO" id="GO:0005634">
    <property type="term" value="C:nucleus"/>
    <property type="evidence" value="ECO:0007669"/>
    <property type="project" value="TreeGrafter"/>
</dbReference>
<gene>
    <name evidence="8" type="ORF">TEOVI_000276000</name>
</gene>
<accession>A0A1G4IFL9</accession>
<proteinExistence type="predicted"/>
<evidence type="ECO:0000256" key="3">
    <source>
        <dbReference type="ARBA" id="ARBA00022771"/>
    </source>
</evidence>
<dbReference type="GeneID" id="92376700"/>
<evidence type="ECO:0000256" key="6">
    <source>
        <dbReference type="SAM" id="MobiDB-lite"/>
    </source>
</evidence>
<dbReference type="GO" id="GO:0000977">
    <property type="term" value="F:RNA polymerase II transcription regulatory region sequence-specific DNA binding"/>
    <property type="evidence" value="ECO:0007669"/>
    <property type="project" value="TreeGrafter"/>
</dbReference>
<sequence length="434" mass="50222">MRVGGYMGTSEEDGNTELSVNGSLDGEKSMGFRCLKCVGEISTWTKLTKHLDTSWHYSAACVECGKKHSYFGSSQPHRHEMSTKHRGFLGIFHERNDYKIDHPMVLTRDQYRCHCGTSFLCVLHLAIHLRDEHHNQYIPKTVKCLTCQEEGMLDEMAEHWTTKKSENRKGRGLRSKRGTGPCDEGGVPKDCEFEVEGFGVDQFLVPFPKRPPRSPNGSQYVILYQCPTCRLLFDEWADIRQHIEESNHVHGLPPALLRRRIERRVGLIEQGSTGYGQVDYRTAGNRSAVRYLKELLEVFADINNPAVRELLYRYAPTNKNVDPDDEEVFGYQCPLEECSQAFLTYGEFRSHMKSTKHQTECNIDPVTGKPWLPSWESNPYAFEVTFTMRQLVEVFGYRKCGECNRPYRPGEEHYHYQMHHFTEKIDFRILESTL</sequence>
<evidence type="ECO:0000259" key="7">
    <source>
        <dbReference type="PROSITE" id="PS50157"/>
    </source>
</evidence>
<dbReference type="RefSeq" id="XP_067081886.1">
    <property type="nucleotide sequence ID" value="XM_067225785.1"/>
</dbReference>
<dbReference type="InterPro" id="IPR013087">
    <property type="entry name" value="Znf_C2H2_type"/>
</dbReference>
<feature type="region of interest" description="Disordered" evidence="6">
    <location>
        <begin position="1"/>
        <end position="20"/>
    </location>
</feature>
<keyword evidence="1" id="KW-0479">Metal-binding</keyword>
<comment type="caution">
    <text evidence="8">The sequence shown here is derived from an EMBL/GenBank/DDBJ whole genome shotgun (WGS) entry which is preliminary data.</text>
</comment>
<dbReference type="PANTHER" id="PTHR24409">
    <property type="entry name" value="ZINC FINGER PROTEIN 142"/>
    <property type="match status" value="1"/>
</dbReference>
<dbReference type="GO" id="GO:0000981">
    <property type="term" value="F:DNA-binding transcription factor activity, RNA polymerase II-specific"/>
    <property type="evidence" value="ECO:0007669"/>
    <property type="project" value="TreeGrafter"/>
</dbReference>
<evidence type="ECO:0000256" key="2">
    <source>
        <dbReference type="ARBA" id="ARBA00022737"/>
    </source>
</evidence>
<evidence type="ECO:0000313" key="9">
    <source>
        <dbReference type="Proteomes" id="UP000195570"/>
    </source>
</evidence>
<dbReference type="PROSITE" id="PS50157">
    <property type="entry name" value="ZINC_FINGER_C2H2_2"/>
    <property type="match status" value="1"/>
</dbReference>
<keyword evidence="3 5" id="KW-0863">Zinc-finger</keyword>
<reference evidence="8" key="1">
    <citation type="submission" date="2016-09" db="EMBL/GenBank/DDBJ databases">
        <authorList>
            <person name="Hebert L."/>
            <person name="Moumen B."/>
        </authorList>
    </citation>
    <scope>NUCLEOTIDE SEQUENCE [LARGE SCALE GENOMIC DNA]</scope>
    <source>
        <strain evidence="8">OVI</strain>
    </source>
</reference>
<feature type="domain" description="C2H2-type" evidence="7">
    <location>
        <begin position="331"/>
        <end position="362"/>
    </location>
</feature>
<dbReference type="EMBL" id="CZPT02001585">
    <property type="protein sequence ID" value="SCU71180.1"/>
    <property type="molecule type" value="Genomic_DNA"/>
</dbReference>
<evidence type="ECO:0000256" key="4">
    <source>
        <dbReference type="ARBA" id="ARBA00022833"/>
    </source>
</evidence>
<dbReference type="GO" id="GO:0008270">
    <property type="term" value="F:zinc ion binding"/>
    <property type="evidence" value="ECO:0007669"/>
    <property type="project" value="UniProtKB-KW"/>
</dbReference>
<dbReference type="PANTHER" id="PTHR24409:SF295">
    <property type="entry name" value="AZ2-RELATED"/>
    <property type="match status" value="1"/>
</dbReference>
<name>A0A1G4IFL9_TRYEQ</name>
<keyword evidence="2" id="KW-0677">Repeat</keyword>
<evidence type="ECO:0000256" key="1">
    <source>
        <dbReference type="ARBA" id="ARBA00022723"/>
    </source>
</evidence>
<dbReference type="AlphaFoldDB" id="A0A1G4IFL9"/>
<dbReference type="VEuPathDB" id="TriTrypDB:TEOVI_000276000"/>
<dbReference type="Proteomes" id="UP000195570">
    <property type="component" value="Unassembled WGS sequence"/>
</dbReference>
<keyword evidence="9" id="KW-1185">Reference proteome</keyword>
<evidence type="ECO:0000256" key="5">
    <source>
        <dbReference type="PROSITE-ProRule" id="PRU00042"/>
    </source>
</evidence>
<organism evidence="8 9">
    <name type="scientific">Trypanosoma equiperdum</name>
    <dbReference type="NCBI Taxonomy" id="5694"/>
    <lineage>
        <taxon>Eukaryota</taxon>
        <taxon>Discoba</taxon>
        <taxon>Euglenozoa</taxon>
        <taxon>Kinetoplastea</taxon>
        <taxon>Metakinetoplastina</taxon>
        <taxon>Trypanosomatida</taxon>
        <taxon>Trypanosomatidae</taxon>
        <taxon>Trypanosoma</taxon>
    </lineage>
</organism>
<dbReference type="SMART" id="SM00355">
    <property type="entry name" value="ZnF_C2H2"/>
    <property type="match status" value="4"/>
</dbReference>
<protein>
    <recommendedName>
        <fullName evidence="7">C2H2-type domain-containing protein</fullName>
    </recommendedName>
</protein>
<evidence type="ECO:0000313" key="8">
    <source>
        <dbReference type="EMBL" id="SCU71180.1"/>
    </source>
</evidence>
<keyword evidence="4" id="KW-0862">Zinc</keyword>
<dbReference type="PROSITE" id="PS00028">
    <property type="entry name" value="ZINC_FINGER_C2H2_1"/>
    <property type="match status" value="2"/>
</dbReference>